<comment type="caution">
    <text evidence="2">The sequence shown here is derived from an EMBL/GenBank/DDBJ whole genome shotgun (WGS) entry which is preliminary data.</text>
</comment>
<dbReference type="CDD" id="cd06171">
    <property type="entry name" value="Sigma70_r4"/>
    <property type="match status" value="1"/>
</dbReference>
<name>A0ABT6FEF6_9BACT</name>
<reference evidence="2 3" key="1">
    <citation type="submission" date="2023-03" db="EMBL/GenBank/DDBJ databases">
        <title>Paludisphaera mucosa sp. nov. a novel planctomycete from northern fen.</title>
        <authorList>
            <person name="Ivanova A."/>
        </authorList>
    </citation>
    <scope>NUCLEOTIDE SEQUENCE [LARGE SCALE GENOMIC DNA]</scope>
    <source>
        <strain evidence="2 3">Pla2</strain>
    </source>
</reference>
<dbReference type="InterPro" id="IPR036388">
    <property type="entry name" value="WH-like_DNA-bd_sf"/>
</dbReference>
<feature type="domain" description="RNA polymerase sigma factor 70 region 4 type 2" evidence="1">
    <location>
        <begin position="28"/>
        <end position="73"/>
    </location>
</feature>
<evidence type="ECO:0000259" key="1">
    <source>
        <dbReference type="Pfam" id="PF08281"/>
    </source>
</evidence>
<dbReference type="Gene3D" id="1.10.10.10">
    <property type="entry name" value="Winged helix-like DNA-binding domain superfamily/Winged helix DNA-binding domain"/>
    <property type="match status" value="1"/>
</dbReference>
<sequence>MVDVHEIDVASPGSSGSVLPPAARRMFDAIEGLPDDEREALDLVRIHGMSQVEAAELLGVSIKTVQRRLQRAVVLLTAELRDLGPDSPAELRALLKSVQRRWLNDPDLMGLRDGSPSEALTPQERREFQTLCEGLAQVIRDLGD</sequence>
<accession>A0ABT6FEF6</accession>
<dbReference type="NCBIfam" id="TIGR02937">
    <property type="entry name" value="sigma70-ECF"/>
    <property type="match status" value="1"/>
</dbReference>
<keyword evidence="3" id="KW-1185">Reference proteome</keyword>
<dbReference type="Proteomes" id="UP001216907">
    <property type="component" value="Unassembled WGS sequence"/>
</dbReference>
<evidence type="ECO:0000313" key="2">
    <source>
        <dbReference type="EMBL" id="MDG3005961.1"/>
    </source>
</evidence>
<gene>
    <name evidence="2" type="ORF">PZE19_19450</name>
</gene>
<evidence type="ECO:0000313" key="3">
    <source>
        <dbReference type="Proteomes" id="UP001216907"/>
    </source>
</evidence>
<dbReference type="Pfam" id="PF08281">
    <property type="entry name" value="Sigma70_r4_2"/>
    <property type="match status" value="1"/>
</dbReference>
<organism evidence="2 3">
    <name type="scientific">Paludisphaera mucosa</name>
    <dbReference type="NCBI Taxonomy" id="3030827"/>
    <lineage>
        <taxon>Bacteria</taxon>
        <taxon>Pseudomonadati</taxon>
        <taxon>Planctomycetota</taxon>
        <taxon>Planctomycetia</taxon>
        <taxon>Isosphaerales</taxon>
        <taxon>Isosphaeraceae</taxon>
        <taxon>Paludisphaera</taxon>
    </lineage>
</organism>
<dbReference type="EMBL" id="JARRAG010000002">
    <property type="protein sequence ID" value="MDG3005961.1"/>
    <property type="molecule type" value="Genomic_DNA"/>
</dbReference>
<dbReference type="RefSeq" id="WP_277862274.1">
    <property type="nucleotide sequence ID" value="NZ_JARRAG010000002.1"/>
</dbReference>
<dbReference type="SUPFAM" id="SSF88659">
    <property type="entry name" value="Sigma3 and sigma4 domains of RNA polymerase sigma factors"/>
    <property type="match status" value="1"/>
</dbReference>
<dbReference type="InterPro" id="IPR013324">
    <property type="entry name" value="RNA_pol_sigma_r3/r4-like"/>
</dbReference>
<protein>
    <submittedName>
        <fullName evidence="2">RNA polymerase sigma factor</fullName>
    </submittedName>
</protein>
<dbReference type="InterPro" id="IPR014284">
    <property type="entry name" value="RNA_pol_sigma-70_dom"/>
</dbReference>
<dbReference type="InterPro" id="IPR013249">
    <property type="entry name" value="RNA_pol_sigma70_r4_t2"/>
</dbReference>
<proteinExistence type="predicted"/>